<gene>
    <name evidence="4" type="ORF">FRX31_027730</name>
</gene>
<dbReference type="Proteomes" id="UP000554482">
    <property type="component" value="Unassembled WGS sequence"/>
</dbReference>
<dbReference type="OrthoDB" id="3941538at2759"/>
<dbReference type="PANTHER" id="PTHR48106">
    <property type="entry name" value="QUINONE OXIDOREDUCTASE PIG3-RELATED"/>
    <property type="match status" value="1"/>
</dbReference>
<protein>
    <submittedName>
        <fullName evidence="4">Quinone oxidoreductase pig3</fullName>
    </submittedName>
</protein>
<dbReference type="GO" id="GO:0070402">
    <property type="term" value="F:NADPH binding"/>
    <property type="evidence" value="ECO:0007669"/>
    <property type="project" value="TreeGrafter"/>
</dbReference>
<accession>A0A7J6VCR2</accession>
<evidence type="ECO:0000313" key="5">
    <source>
        <dbReference type="Proteomes" id="UP000554482"/>
    </source>
</evidence>
<evidence type="ECO:0000259" key="3">
    <source>
        <dbReference type="Pfam" id="PF08240"/>
    </source>
</evidence>
<comment type="caution">
    <text evidence="4">The sequence shown here is derived from an EMBL/GenBank/DDBJ whole genome shotgun (WGS) entry which is preliminary data.</text>
</comment>
<dbReference type="GO" id="GO:0016651">
    <property type="term" value="F:oxidoreductase activity, acting on NAD(P)H"/>
    <property type="evidence" value="ECO:0007669"/>
    <property type="project" value="TreeGrafter"/>
</dbReference>
<dbReference type="InterPro" id="IPR011032">
    <property type="entry name" value="GroES-like_sf"/>
</dbReference>
<feature type="non-terminal residue" evidence="4">
    <location>
        <position position="84"/>
    </location>
</feature>
<dbReference type="PANTHER" id="PTHR48106:SF8">
    <property type="entry name" value="OS02G0805600 PROTEIN"/>
    <property type="match status" value="1"/>
</dbReference>
<proteinExistence type="predicted"/>
<keyword evidence="2" id="KW-0560">Oxidoreductase</keyword>
<reference evidence="4 5" key="1">
    <citation type="submission" date="2020-06" db="EMBL/GenBank/DDBJ databases">
        <title>Transcriptomic and genomic resources for Thalictrum thalictroides and T. hernandezii: Facilitating candidate gene discovery in an emerging model plant lineage.</title>
        <authorList>
            <person name="Arias T."/>
            <person name="Riano-Pachon D.M."/>
            <person name="Di Stilio V.S."/>
        </authorList>
    </citation>
    <scope>NUCLEOTIDE SEQUENCE [LARGE SCALE GENOMIC DNA]</scope>
    <source>
        <strain evidence="5">cv. WT478/WT964</strain>
        <tissue evidence="4">Leaves</tissue>
    </source>
</reference>
<organism evidence="4 5">
    <name type="scientific">Thalictrum thalictroides</name>
    <name type="common">Rue-anemone</name>
    <name type="synonym">Anemone thalictroides</name>
    <dbReference type="NCBI Taxonomy" id="46969"/>
    <lineage>
        <taxon>Eukaryota</taxon>
        <taxon>Viridiplantae</taxon>
        <taxon>Streptophyta</taxon>
        <taxon>Embryophyta</taxon>
        <taxon>Tracheophyta</taxon>
        <taxon>Spermatophyta</taxon>
        <taxon>Magnoliopsida</taxon>
        <taxon>Ranunculales</taxon>
        <taxon>Ranunculaceae</taxon>
        <taxon>Thalictroideae</taxon>
        <taxon>Thalictrum</taxon>
    </lineage>
</organism>
<keyword evidence="5" id="KW-1185">Reference proteome</keyword>
<sequence length="84" mass="9094">MKAVVITNPGGPEVLKIQQVENPQIENKQVLIKIEATALNRADTLQRQGKYPPPPGASIYPGLECSGTIEAVGKDVTRWKVGDQ</sequence>
<dbReference type="Gene3D" id="3.90.180.10">
    <property type="entry name" value="Medium-chain alcohol dehydrogenases, catalytic domain"/>
    <property type="match status" value="1"/>
</dbReference>
<name>A0A7J6VCR2_THATH</name>
<evidence type="ECO:0000256" key="1">
    <source>
        <dbReference type="ARBA" id="ARBA00022857"/>
    </source>
</evidence>
<dbReference type="SUPFAM" id="SSF50129">
    <property type="entry name" value="GroES-like"/>
    <property type="match status" value="1"/>
</dbReference>
<dbReference type="Pfam" id="PF08240">
    <property type="entry name" value="ADH_N"/>
    <property type="match status" value="1"/>
</dbReference>
<keyword evidence="1" id="KW-0521">NADP</keyword>
<evidence type="ECO:0000313" key="4">
    <source>
        <dbReference type="EMBL" id="KAF5182683.1"/>
    </source>
</evidence>
<evidence type="ECO:0000256" key="2">
    <source>
        <dbReference type="ARBA" id="ARBA00023002"/>
    </source>
</evidence>
<dbReference type="InterPro" id="IPR013154">
    <property type="entry name" value="ADH-like_N"/>
</dbReference>
<feature type="domain" description="Alcohol dehydrogenase-like N-terminal" evidence="3">
    <location>
        <begin position="27"/>
        <end position="84"/>
    </location>
</feature>
<dbReference type="AlphaFoldDB" id="A0A7J6VCR2"/>
<dbReference type="EMBL" id="JABWDY010034417">
    <property type="protein sequence ID" value="KAF5182683.1"/>
    <property type="molecule type" value="Genomic_DNA"/>
</dbReference>